<name>A0ACC3TEW8_9ASCO</name>
<sequence length="363" mass="40863">MAGPCESRGSSGSSTARIPFIVSLNVEKADPATRKLIRSHGRRGKNNKGAAKVKLEEVMEMYTPLVVGHVGTDLSFVQFADEIEPSILLNITKGSNGYPIGRNAAALHITAFAVGRFIDRILRRQEISINSSAMLYFRNGLRLLRERLLGEDDEIKVSDSTIRDHQTSKQRMEGLRKMVDLRGGLDVFKGRELLIEVLRCGLGIAPLNGSNPVCFFQPSEPVIEYPEKLLLASDDKMCSQDNIELIRNMDHDLATAWLVMRRFCLLVNLGTQTQWLIRPEIIHETMTAVIYRLLHMGFAAGSIGKTVRHGLLAFSHHVFLQWQEIKLPYHHFPTSYQNCILGLKLVDGVKTRKEMQDMLKSLI</sequence>
<comment type="caution">
    <text evidence="1">The sequence shown here is derived from an EMBL/GenBank/DDBJ whole genome shotgun (WGS) entry which is preliminary data.</text>
</comment>
<organism evidence="1 2">
    <name type="scientific">Lipomyces orientalis</name>
    <dbReference type="NCBI Taxonomy" id="1233043"/>
    <lineage>
        <taxon>Eukaryota</taxon>
        <taxon>Fungi</taxon>
        <taxon>Dikarya</taxon>
        <taxon>Ascomycota</taxon>
        <taxon>Saccharomycotina</taxon>
        <taxon>Lipomycetes</taxon>
        <taxon>Lipomycetales</taxon>
        <taxon>Lipomycetaceae</taxon>
        <taxon>Lipomyces</taxon>
    </lineage>
</organism>
<evidence type="ECO:0000313" key="1">
    <source>
        <dbReference type="EMBL" id="KAK9319510.1"/>
    </source>
</evidence>
<protein>
    <submittedName>
        <fullName evidence="1">Uncharacterized protein</fullName>
    </submittedName>
</protein>
<evidence type="ECO:0000313" key="2">
    <source>
        <dbReference type="Proteomes" id="UP001489719"/>
    </source>
</evidence>
<reference evidence="2" key="1">
    <citation type="journal article" date="2024" name="Front. Bioeng. Biotechnol.">
        <title>Genome-scale model development and genomic sequencing of the oleaginous clade Lipomyces.</title>
        <authorList>
            <person name="Czajka J.J."/>
            <person name="Han Y."/>
            <person name="Kim J."/>
            <person name="Mondo S.J."/>
            <person name="Hofstad B.A."/>
            <person name="Robles A."/>
            <person name="Haridas S."/>
            <person name="Riley R."/>
            <person name="LaButti K."/>
            <person name="Pangilinan J."/>
            <person name="Andreopoulos W."/>
            <person name="Lipzen A."/>
            <person name="Yan J."/>
            <person name="Wang M."/>
            <person name="Ng V."/>
            <person name="Grigoriev I.V."/>
            <person name="Spatafora J.W."/>
            <person name="Magnuson J.K."/>
            <person name="Baker S.E."/>
            <person name="Pomraning K.R."/>
        </authorList>
    </citation>
    <scope>NUCLEOTIDE SEQUENCE [LARGE SCALE GENOMIC DNA]</scope>
    <source>
        <strain evidence="2">CBS 10300</strain>
    </source>
</reference>
<proteinExistence type="predicted"/>
<dbReference type="EMBL" id="MU970182">
    <property type="protein sequence ID" value="KAK9319510.1"/>
    <property type="molecule type" value="Genomic_DNA"/>
</dbReference>
<gene>
    <name evidence="1" type="ORF">V1517DRAFT_332366</name>
</gene>
<accession>A0ACC3TEW8</accession>
<dbReference type="Proteomes" id="UP001489719">
    <property type="component" value="Unassembled WGS sequence"/>
</dbReference>
<keyword evidence="2" id="KW-1185">Reference proteome</keyword>